<evidence type="ECO:0000256" key="2">
    <source>
        <dbReference type="SAM" id="MobiDB-lite"/>
    </source>
</evidence>
<evidence type="ECO:0000313" key="4">
    <source>
        <dbReference type="Proteomes" id="UP000191901"/>
    </source>
</evidence>
<keyword evidence="1" id="KW-0802">TPR repeat</keyword>
<protein>
    <submittedName>
        <fullName evidence="3">Uncharacterized protein</fullName>
    </submittedName>
</protein>
<proteinExistence type="predicted"/>
<dbReference type="KEGG" id="hhg:XM38_041580"/>
<evidence type="ECO:0000313" key="3">
    <source>
        <dbReference type="EMBL" id="ASC73196.1"/>
    </source>
</evidence>
<dbReference type="InterPro" id="IPR019734">
    <property type="entry name" value="TPR_rpt"/>
</dbReference>
<dbReference type="STRING" id="1641165.XM38_25760"/>
<dbReference type="AlphaFoldDB" id="A0A1Z3HSF3"/>
<dbReference type="OrthoDB" id="419844at2"/>
<name>A0A1Z3HSF3_9CYAN</name>
<feature type="region of interest" description="Disordered" evidence="2">
    <location>
        <begin position="414"/>
        <end position="478"/>
    </location>
</feature>
<dbReference type="SUPFAM" id="SSF48452">
    <property type="entry name" value="TPR-like"/>
    <property type="match status" value="2"/>
</dbReference>
<dbReference type="InterPro" id="IPR011990">
    <property type="entry name" value="TPR-like_helical_dom_sf"/>
</dbReference>
<feature type="repeat" description="TPR" evidence="1">
    <location>
        <begin position="360"/>
        <end position="393"/>
    </location>
</feature>
<evidence type="ECO:0000256" key="1">
    <source>
        <dbReference type="PROSITE-ProRule" id="PRU00339"/>
    </source>
</evidence>
<dbReference type="Gene3D" id="1.25.40.10">
    <property type="entry name" value="Tetratricopeptide repeat domain"/>
    <property type="match status" value="1"/>
</dbReference>
<accession>A0A1Z3HSF3</accession>
<feature type="compositionally biased region" description="Low complexity" evidence="2">
    <location>
        <begin position="451"/>
        <end position="463"/>
    </location>
</feature>
<dbReference type="PROSITE" id="PS50005">
    <property type="entry name" value="TPR"/>
    <property type="match status" value="1"/>
</dbReference>
<feature type="compositionally biased region" description="Gly residues" evidence="2">
    <location>
        <begin position="468"/>
        <end position="478"/>
    </location>
</feature>
<gene>
    <name evidence="3" type="ORF">XM38_041580</name>
</gene>
<sequence>MTRQRQWARLAGWSGLALFWLCCQLPAMGQTLDIVVRQEFLSDPLLDEPRDPLLPVHPIQRPLSPLEKYQLELDLDQLHQQALALSQTGQPEPAYDAWMREVRLRRLLGLDQELAAIQRVGQRVRQAGRTQDVQLLTVRLQQIRDNLAEQSPLDQRRLQETAVGFEVLGNPDEAIATYELLKQQAQAQDNQVAYRYWLQAQGRLQQAWFKFAAAAETYQELLERLPPEELLSEDDAVLKQRYLQALIDSQQQQRRYQETITAQQQLLQHYRQVELLSPIPALEAAIARNYRAIDQLNQAATFYRRAYEDAIVQQQFAQASDIVRELAEIYQSLERVDDTVYLYELLLQLERQSYNAYGIAAVFDQLGQLYAAQGQTDLAMAAFREGLIVAQHMDYRQGYFRNQIRRLRGDLPTAADEADEATPAEPTGDVETGDTQGDEPMATAESDDADGTAAATESEAAASQEGWLDGGTTGDPGS</sequence>
<dbReference type="Proteomes" id="UP000191901">
    <property type="component" value="Chromosome"/>
</dbReference>
<reference evidence="3 4" key="1">
    <citation type="journal article" date="2016" name="Biochim. Biophys. Acta">
        <title>Characterization of red-shifted phycobilisomes isolated from the chlorophyll f-containing cyanobacterium Halomicronema hongdechloris.</title>
        <authorList>
            <person name="Li Y."/>
            <person name="Lin Y."/>
            <person name="Garvey C.J."/>
            <person name="Birch D."/>
            <person name="Corkery R.W."/>
            <person name="Loughlin P.C."/>
            <person name="Scheer H."/>
            <person name="Willows R.D."/>
            <person name="Chen M."/>
        </authorList>
    </citation>
    <scope>NUCLEOTIDE SEQUENCE [LARGE SCALE GENOMIC DNA]</scope>
    <source>
        <strain evidence="3 4">C2206</strain>
    </source>
</reference>
<dbReference type="EMBL" id="CP021983">
    <property type="protein sequence ID" value="ASC73196.1"/>
    <property type="molecule type" value="Genomic_DNA"/>
</dbReference>
<organism evidence="3 4">
    <name type="scientific">Halomicronema hongdechloris C2206</name>
    <dbReference type="NCBI Taxonomy" id="1641165"/>
    <lineage>
        <taxon>Bacteria</taxon>
        <taxon>Bacillati</taxon>
        <taxon>Cyanobacteriota</taxon>
        <taxon>Cyanophyceae</taxon>
        <taxon>Nodosilineales</taxon>
        <taxon>Nodosilineaceae</taxon>
        <taxon>Halomicronema</taxon>
    </lineage>
</organism>
<keyword evidence="4" id="KW-1185">Reference proteome</keyword>
<dbReference type="RefSeq" id="WP_080813880.1">
    <property type="nucleotide sequence ID" value="NZ_CP021983.2"/>
</dbReference>